<dbReference type="Gene3D" id="1.20.5.580">
    <property type="entry name" value="Single Helix bin"/>
    <property type="match status" value="1"/>
</dbReference>
<dbReference type="GO" id="GO:0046928">
    <property type="term" value="P:regulation of neurotransmitter secretion"/>
    <property type="evidence" value="ECO:0007669"/>
    <property type="project" value="TreeGrafter"/>
</dbReference>
<sequence>MKQNRAVFITILLQTIVFHSRCALPTGLMESLMSSNNWKSVTKDVGPKGPTEEEIEASLNAAEEKRRERFENMEEERESMRQVIRDKYGIKKKELLDVSETESYRRPSTPRHSVLMVNPPKRGVEEEANTTIQLPSALREAASKAVELPQRLMSEANEKCNLM</sequence>
<dbReference type="AlphaFoldDB" id="A0A4E0R3R5"/>
<evidence type="ECO:0000256" key="1">
    <source>
        <dbReference type="ARBA" id="ARBA00005396"/>
    </source>
</evidence>
<feature type="chain" id="PRO_5020036139" evidence="6">
    <location>
        <begin position="24"/>
        <end position="163"/>
    </location>
</feature>
<gene>
    <name evidence="7" type="ORF">D915_009049</name>
</gene>
<protein>
    <submittedName>
        <fullName evidence="7">Complexin</fullName>
    </submittedName>
</protein>
<dbReference type="GO" id="GO:0019905">
    <property type="term" value="F:syntaxin binding"/>
    <property type="evidence" value="ECO:0007669"/>
    <property type="project" value="InterPro"/>
</dbReference>
<evidence type="ECO:0000256" key="3">
    <source>
        <dbReference type="ARBA" id="ARBA00022483"/>
    </source>
</evidence>
<keyword evidence="2" id="KW-0813">Transport</keyword>
<feature type="signal peptide" evidence="6">
    <location>
        <begin position="1"/>
        <end position="23"/>
    </location>
</feature>
<reference evidence="7" key="1">
    <citation type="submission" date="2019-03" db="EMBL/GenBank/DDBJ databases">
        <title>Improved annotation for the trematode Fasciola hepatica.</title>
        <authorList>
            <person name="Choi Y.-J."/>
            <person name="Martin J."/>
            <person name="Mitreva M."/>
        </authorList>
    </citation>
    <scope>NUCLEOTIDE SEQUENCE [LARGE SCALE GENOMIC DNA]</scope>
</reference>
<name>A0A4E0R3R5_FASHE</name>
<dbReference type="GO" id="GO:0016079">
    <property type="term" value="P:synaptic vesicle exocytosis"/>
    <property type="evidence" value="ECO:0007669"/>
    <property type="project" value="TreeGrafter"/>
</dbReference>
<comment type="similarity">
    <text evidence="1">Belongs to the complexin/synaphin family.</text>
</comment>
<evidence type="ECO:0000313" key="7">
    <source>
        <dbReference type="EMBL" id="THD20031.1"/>
    </source>
</evidence>
<organism evidence="7 8">
    <name type="scientific">Fasciola hepatica</name>
    <name type="common">Liver fluke</name>
    <dbReference type="NCBI Taxonomy" id="6192"/>
    <lineage>
        <taxon>Eukaryota</taxon>
        <taxon>Metazoa</taxon>
        <taxon>Spiralia</taxon>
        <taxon>Lophotrochozoa</taxon>
        <taxon>Platyhelminthes</taxon>
        <taxon>Trematoda</taxon>
        <taxon>Digenea</taxon>
        <taxon>Plagiorchiida</taxon>
        <taxon>Echinostomata</taxon>
        <taxon>Echinostomatoidea</taxon>
        <taxon>Fasciolidae</taxon>
        <taxon>Fasciola</taxon>
    </lineage>
</organism>
<proteinExistence type="inferred from homology"/>
<evidence type="ECO:0000256" key="4">
    <source>
        <dbReference type="ARBA" id="ARBA00022775"/>
    </source>
</evidence>
<dbReference type="GO" id="GO:0031201">
    <property type="term" value="C:SNARE complex"/>
    <property type="evidence" value="ECO:0007669"/>
    <property type="project" value="TreeGrafter"/>
</dbReference>
<keyword evidence="8" id="KW-1185">Reference proteome</keyword>
<keyword evidence="6" id="KW-0732">Signal</keyword>
<dbReference type="GO" id="GO:0043195">
    <property type="term" value="C:terminal bouton"/>
    <property type="evidence" value="ECO:0007669"/>
    <property type="project" value="TreeGrafter"/>
</dbReference>
<evidence type="ECO:0000256" key="5">
    <source>
        <dbReference type="ARBA" id="ARBA00037297"/>
    </source>
</evidence>
<evidence type="ECO:0000256" key="6">
    <source>
        <dbReference type="SAM" id="SignalP"/>
    </source>
</evidence>
<dbReference type="PANTHER" id="PTHR16705">
    <property type="entry name" value="COMPLEXIN"/>
    <property type="match status" value="1"/>
</dbReference>
<dbReference type="PANTHER" id="PTHR16705:SF4">
    <property type="entry name" value="COMPLEXIN"/>
    <property type="match status" value="1"/>
</dbReference>
<comment type="function">
    <text evidence="5">Positively regulates a late step in synaptic vesicle exocytosis.</text>
</comment>
<dbReference type="Pfam" id="PF05835">
    <property type="entry name" value="Synaphin"/>
    <property type="match status" value="1"/>
</dbReference>
<dbReference type="CDD" id="cd22808">
    <property type="entry name" value="Complexin_NTD_CPLX_I_II"/>
    <property type="match status" value="1"/>
</dbReference>
<dbReference type="SUPFAM" id="SSF58038">
    <property type="entry name" value="SNARE fusion complex"/>
    <property type="match status" value="1"/>
</dbReference>
<dbReference type="EMBL" id="JXXN02005245">
    <property type="protein sequence ID" value="THD20031.1"/>
    <property type="molecule type" value="Genomic_DNA"/>
</dbReference>
<dbReference type="Proteomes" id="UP000230066">
    <property type="component" value="Unassembled WGS sequence"/>
</dbReference>
<keyword evidence="4" id="KW-0532">Neurotransmitter transport</keyword>
<accession>A0A4E0R3R5</accession>
<dbReference type="InterPro" id="IPR008849">
    <property type="entry name" value="Synaphin"/>
</dbReference>
<comment type="caution">
    <text evidence="7">The sequence shown here is derived from an EMBL/GenBank/DDBJ whole genome shotgun (WGS) entry which is preliminary data.</text>
</comment>
<evidence type="ECO:0000313" key="8">
    <source>
        <dbReference type="Proteomes" id="UP000230066"/>
    </source>
</evidence>
<evidence type="ECO:0000256" key="2">
    <source>
        <dbReference type="ARBA" id="ARBA00022448"/>
    </source>
</evidence>
<keyword evidence="3" id="KW-0268">Exocytosis</keyword>